<dbReference type="PANTHER" id="PTHR42804">
    <property type="entry name" value="ALDEHYDE DEHYDROGENASE"/>
    <property type="match status" value="1"/>
</dbReference>
<protein>
    <submittedName>
        <fullName evidence="5">Aldehyde dehydrogenase family protein</fullName>
    </submittedName>
</protein>
<dbReference type="Gene3D" id="3.40.309.10">
    <property type="entry name" value="Aldehyde Dehydrogenase, Chain A, domain 2"/>
    <property type="match status" value="1"/>
</dbReference>
<dbReference type="InterPro" id="IPR016161">
    <property type="entry name" value="Ald_DH/histidinol_DH"/>
</dbReference>
<geneLocation type="plasmid" evidence="5 6">
    <name>unnamed1</name>
</geneLocation>
<gene>
    <name evidence="5" type="ORF">CES85_3540</name>
</gene>
<dbReference type="CDD" id="cd07138">
    <property type="entry name" value="ALDH_CddD_SSP0762"/>
    <property type="match status" value="1"/>
</dbReference>
<dbReference type="RefSeq" id="WP_095448607.1">
    <property type="nucleotide sequence ID" value="NZ_CP022605.1"/>
</dbReference>
<dbReference type="Proteomes" id="UP000215256">
    <property type="component" value="Plasmid unnamed1"/>
</dbReference>
<evidence type="ECO:0000256" key="2">
    <source>
        <dbReference type="ARBA" id="ARBA00023002"/>
    </source>
</evidence>
<dbReference type="PANTHER" id="PTHR42804:SF1">
    <property type="entry name" value="ALDEHYDE DEHYDROGENASE-RELATED"/>
    <property type="match status" value="1"/>
</dbReference>
<dbReference type="FunFam" id="3.40.309.10:FF:000012">
    <property type="entry name" value="Betaine aldehyde dehydrogenase"/>
    <property type="match status" value="1"/>
</dbReference>
<dbReference type="EMBL" id="CP022605">
    <property type="protein sequence ID" value="ASV88062.1"/>
    <property type="molecule type" value="Genomic_DNA"/>
</dbReference>
<dbReference type="SUPFAM" id="SSF53720">
    <property type="entry name" value="ALDH-like"/>
    <property type="match status" value="1"/>
</dbReference>
<dbReference type="Gene3D" id="3.40.605.10">
    <property type="entry name" value="Aldehyde Dehydrogenase, Chain A, domain 1"/>
    <property type="match status" value="1"/>
</dbReference>
<comment type="similarity">
    <text evidence="1">Belongs to the aldehyde dehydrogenase family.</text>
</comment>
<dbReference type="InterPro" id="IPR016162">
    <property type="entry name" value="Ald_DH_N"/>
</dbReference>
<evidence type="ECO:0000313" key="5">
    <source>
        <dbReference type="EMBL" id="ASV88062.1"/>
    </source>
</evidence>
<proteinExistence type="inferred from homology"/>
<dbReference type="Pfam" id="PF00171">
    <property type="entry name" value="Aldedh"/>
    <property type="match status" value="1"/>
</dbReference>
<keyword evidence="5" id="KW-0614">Plasmid</keyword>
<accession>A0A248UN78</accession>
<name>A0A248UN78_9HYPH</name>
<dbReference type="InterPro" id="IPR015590">
    <property type="entry name" value="Aldehyde_DH_dom"/>
</dbReference>
<evidence type="ECO:0000259" key="4">
    <source>
        <dbReference type="Pfam" id="PF00171"/>
    </source>
</evidence>
<dbReference type="KEGG" id="och:CES85_3540"/>
<feature type="domain" description="Aldehyde dehydrogenase" evidence="4">
    <location>
        <begin position="14"/>
        <end position="470"/>
    </location>
</feature>
<dbReference type="FunFam" id="3.40.605.10:FF:000007">
    <property type="entry name" value="NAD/NADP-dependent betaine aldehyde dehydrogenase"/>
    <property type="match status" value="1"/>
</dbReference>
<dbReference type="GO" id="GO:0016620">
    <property type="term" value="F:oxidoreductase activity, acting on the aldehyde or oxo group of donors, NAD or NADP as acceptor"/>
    <property type="evidence" value="ECO:0007669"/>
    <property type="project" value="InterPro"/>
</dbReference>
<dbReference type="OrthoDB" id="9812625at2"/>
<keyword evidence="2" id="KW-0560">Oxidoreductase</keyword>
<organism evidence="5 6">
    <name type="scientific">Ochrobactrum quorumnocens</name>
    <dbReference type="NCBI Taxonomy" id="271865"/>
    <lineage>
        <taxon>Bacteria</taxon>
        <taxon>Pseudomonadati</taxon>
        <taxon>Pseudomonadota</taxon>
        <taxon>Alphaproteobacteria</taxon>
        <taxon>Hyphomicrobiales</taxon>
        <taxon>Brucellaceae</taxon>
        <taxon>Brucella/Ochrobactrum group</taxon>
        <taxon>Ochrobactrum</taxon>
    </lineage>
</organism>
<keyword evidence="3" id="KW-0558">Oxidation</keyword>
<evidence type="ECO:0000256" key="1">
    <source>
        <dbReference type="ARBA" id="ARBA00009986"/>
    </source>
</evidence>
<evidence type="ECO:0000256" key="3">
    <source>
        <dbReference type="ARBA" id="ARBA00023097"/>
    </source>
</evidence>
<dbReference type="InterPro" id="IPR016163">
    <property type="entry name" value="Ald_DH_C"/>
</dbReference>
<reference evidence="5 6" key="1">
    <citation type="submission" date="2017-07" db="EMBL/GenBank/DDBJ databases">
        <title>Phylogenetic study on the rhizospheric bacterium Ochrobactrum sp. A44.</title>
        <authorList>
            <person name="Krzyzanowska D.M."/>
            <person name="Ossowicki A."/>
            <person name="Rajewska M."/>
            <person name="Maciag T."/>
            <person name="Kaczynski Z."/>
            <person name="Czerwicka M."/>
            <person name="Jafra S."/>
        </authorList>
    </citation>
    <scope>NUCLEOTIDE SEQUENCE [LARGE SCALE GENOMIC DNA]</scope>
    <source>
        <strain evidence="5 6">A44</strain>
        <plasmid evidence="5 6">unnamed1</plasmid>
    </source>
</reference>
<evidence type="ECO:0000313" key="6">
    <source>
        <dbReference type="Proteomes" id="UP000215256"/>
    </source>
</evidence>
<dbReference type="AlphaFoldDB" id="A0A248UN78"/>
<sequence>MHANALKFLINGNWVEPIGSSRHKLINPATEEMVCEIAMGDKADVDRAVAAAKAAFPAYSMTTPTERRRLLQRLLELYNENYDEIAAMMTEEMGTTATFSHAAQAWVGRAHLETIINVLETYAFEELRGDVLITREAVGVCGLITPWNWPMNQLVVKVVPALAAGCTMVVKPSEYSPLSSIRFSELVKEAGFPAGVYNYINGEGHIVGEAMSRHPDIDMMSITGSARAGVAVAKASADTIKRVHQELGGKSANIILPDACFEEAVIRGVHGCYTNCGQACKAPTRMLVPHDRMDEAAQIAAHTANAIRVGPPTDAASEQGPVVNRQQYEQIQALIESGISEGAKLVAGGPGRPQGLNRGYYVRPTVFSHVTPEMTIAREEIFGPVLSIIGYTDEDDAVRIANDTVYGLAGYIQTNDNGAARRIARQLRVGMVYINEADWDAAAPFGGFKQSGNGREHGEFGLADFLEIKATGGLGVAN</sequence>